<dbReference type="Gene3D" id="1.10.8.80">
    <property type="entry name" value="Magnesium chelatase subunit I, C-Terminal domain"/>
    <property type="match status" value="1"/>
</dbReference>
<dbReference type="CDD" id="cd00009">
    <property type="entry name" value="AAA"/>
    <property type="match status" value="1"/>
</dbReference>
<protein>
    <submittedName>
        <fullName evidence="2">AAA family ATPase</fullName>
    </submittedName>
</protein>
<dbReference type="EMBL" id="CP036150">
    <property type="protein sequence ID" value="QEN09235.1"/>
    <property type="molecule type" value="Genomic_DNA"/>
</dbReference>
<gene>
    <name evidence="2" type="ORF">EXM22_15065</name>
</gene>
<dbReference type="AlphaFoldDB" id="A0A5C1QMB1"/>
<proteinExistence type="predicted"/>
<dbReference type="InterPro" id="IPR011703">
    <property type="entry name" value="ATPase_AAA-3"/>
</dbReference>
<accession>A0A5C1QMB1</accession>
<dbReference type="InterPro" id="IPR027417">
    <property type="entry name" value="P-loop_NTPase"/>
</dbReference>
<reference evidence="2 3" key="1">
    <citation type="submission" date="2019-02" db="EMBL/GenBank/DDBJ databases">
        <title>Complete Genome Sequence and Methylome Analysis of free living Spirochaetas.</title>
        <authorList>
            <person name="Fomenkov A."/>
            <person name="Dubinina G."/>
            <person name="Leshcheva N."/>
            <person name="Mikheeva N."/>
            <person name="Grabovich M."/>
            <person name="Vincze T."/>
            <person name="Roberts R.J."/>
        </authorList>
    </citation>
    <scope>NUCLEOTIDE SEQUENCE [LARGE SCALE GENOMIC DNA]</scope>
    <source>
        <strain evidence="2 3">K2</strain>
    </source>
</reference>
<dbReference type="Gene3D" id="3.40.50.300">
    <property type="entry name" value="P-loop containing nucleotide triphosphate hydrolases"/>
    <property type="match status" value="1"/>
</dbReference>
<dbReference type="SUPFAM" id="SSF52540">
    <property type="entry name" value="P-loop containing nucleoside triphosphate hydrolases"/>
    <property type="match status" value="1"/>
</dbReference>
<keyword evidence="3" id="KW-1185">Reference proteome</keyword>
<dbReference type="GO" id="GO:0016887">
    <property type="term" value="F:ATP hydrolysis activity"/>
    <property type="evidence" value="ECO:0007669"/>
    <property type="project" value="InterPro"/>
</dbReference>
<dbReference type="KEGG" id="ock:EXM22_15065"/>
<evidence type="ECO:0000313" key="3">
    <source>
        <dbReference type="Proteomes" id="UP000324209"/>
    </source>
</evidence>
<dbReference type="InterPro" id="IPR003593">
    <property type="entry name" value="AAA+_ATPase"/>
</dbReference>
<dbReference type="PIRSF" id="PIRSF002849">
    <property type="entry name" value="AAA_ATPase_chaperone_MoxR_prd"/>
    <property type="match status" value="1"/>
</dbReference>
<sequence>MVMEKPSEYSPLLEKLHEIPELLYQGMKKVIKGQDELLRIFCAGILSGGHILLEGLPGTGKTTLAQTLSALISSSEFSRIQFTPDLLPYDITGVDVWNRELSDFEFRPGPVFTHILLADEINRTTPKVQAALLEVMAEQQVSLGRKTYPLRDFFLVLATQNPLDHEGTYALPEAQKDRFMLRLTPGYPDLESELSILKGDPSRSVLPELQGVCSVQEFLDCRNSVSHVFCDERLMRAIVRIAVATREHQDLKSGVSPRGGLMLLAACRGLAWLSGRDYVSDQDIRDMAVPVLAHRVNPVSSEVDSSSIIRDITWNECDGIL</sequence>
<feature type="domain" description="AAA+ ATPase" evidence="1">
    <location>
        <begin position="47"/>
        <end position="189"/>
    </location>
</feature>
<organism evidence="2 3">
    <name type="scientific">Oceanispirochaeta crateris</name>
    <dbReference type="NCBI Taxonomy" id="2518645"/>
    <lineage>
        <taxon>Bacteria</taxon>
        <taxon>Pseudomonadati</taxon>
        <taxon>Spirochaetota</taxon>
        <taxon>Spirochaetia</taxon>
        <taxon>Spirochaetales</taxon>
        <taxon>Spirochaetaceae</taxon>
        <taxon>Oceanispirochaeta</taxon>
    </lineage>
</organism>
<dbReference type="GO" id="GO:0005524">
    <property type="term" value="F:ATP binding"/>
    <property type="evidence" value="ECO:0007669"/>
    <property type="project" value="InterPro"/>
</dbReference>
<dbReference type="PANTHER" id="PTHR42759:SF5">
    <property type="entry name" value="METHANOL DEHYDROGENASE REGULATOR"/>
    <property type="match status" value="1"/>
</dbReference>
<dbReference type="PANTHER" id="PTHR42759">
    <property type="entry name" value="MOXR FAMILY PROTEIN"/>
    <property type="match status" value="1"/>
</dbReference>
<evidence type="ECO:0000259" key="1">
    <source>
        <dbReference type="SMART" id="SM00382"/>
    </source>
</evidence>
<dbReference type="Proteomes" id="UP000324209">
    <property type="component" value="Chromosome"/>
</dbReference>
<dbReference type="InterPro" id="IPR041628">
    <property type="entry name" value="ChlI/MoxR_AAA_lid"/>
</dbReference>
<dbReference type="Pfam" id="PF17863">
    <property type="entry name" value="AAA_lid_2"/>
    <property type="match status" value="1"/>
</dbReference>
<dbReference type="OrthoDB" id="9808397at2"/>
<evidence type="ECO:0000313" key="2">
    <source>
        <dbReference type="EMBL" id="QEN09235.1"/>
    </source>
</evidence>
<dbReference type="Pfam" id="PF07726">
    <property type="entry name" value="AAA_3"/>
    <property type="match status" value="1"/>
</dbReference>
<dbReference type="SMART" id="SM00382">
    <property type="entry name" value="AAA"/>
    <property type="match status" value="1"/>
</dbReference>
<name>A0A5C1QMB1_9SPIO</name>
<dbReference type="InterPro" id="IPR050764">
    <property type="entry name" value="CbbQ/NirQ/NorQ/GpvN"/>
</dbReference>